<proteinExistence type="predicted"/>
<feature type="transmembrane region" description="Helical" evidence="1">
    <location>
        <begin position="20"/>
        <end position="42"/>
    </location>
</feature>
<keyword evidence="1" id="KW-0812">Transmembrane</keyword>
<keyword evidence="1" id="KW-0472">Membrane</keyword>
<sequence>MQQANRPTGVPHGLLDEVNLRLPLVAVAHHLRLLLSVSLVLLRERKKQHDCTGG</sequence>
<reference evidence="2" key="1">
    <citation type="submission" date="2014-11" db="EMBL/GenBank/DDBJ databases">
        <authorList>
            <person name="Amaro Gonzalez C."/>
        </authorList>
    </citation>
    <scope>NUCLEOTIDE SEQUENCE</scope>
</reference>
<evidence type="ECO:0000313" key="2">
    <source>
        <dbReference type="EMBL" id="JAH00776.1"/>
    </source>
</evidence>
<evidence type="ECO:0000256" key="1">
    <source>
        <dbReference type="SAM" id="Phobius"/>
    </source>
</evidence>
<protein>
    <submittedName>
        <fullName evidence="2">Uncharacterized protein</fullName>
    </submittedName>
</protein>
<keyword evidence="1" id="KW-1133">Transmembrane helix</keyword>
<reference evidence="2" key="2">
    <citation type="journal article" date="2015" name="Fish Shellfish Immunol.">
        <title>Early steps in the European eel (Anguilla anguilla)-Vibrio vulnificus interaction in the gills: Role of the RtxA13 toxin.</title>
        <authorList>
            <person name="Callol A."/>
            <person name="Pajuelo D."/>
            <person name="Ebbesson L."/>
            <person name="Teles M."/>
            <person name="MacKenzie S."/>
            <person name="Amaro C."/>
        </authorList>
    </citation>
    <scope>NUCLEOTIDE SEQUENCE</scope>
</reference>
<organism evidence="2">
    <name type="scientific">Anguilla anguilla</name>
    <name type="common">European freshwater eel</name>
    <name type="synonym">Muraena anguilla</name>
    <dbReference type="NCBI Taxonomy" id="7936"/>
    <lineage>
        <taxon>Eukaryota</taxon>
        <taxon>Metazoa</taxon>
        <taxon>Chordata</taxon>
        <taxon>Craniata</taxon>
        <taxon>Vertebrata</taxon>
        <taxon>Euteleostomi</taxon>
        <taxon>Actinopterygii</taxon>
        <taxon>Neopterygii</taxon>
        <taxon>Teleostei</taxon>
        <taxon>Anguilliformes</taxon>
        <taxon>Anguillidae</taxon>
        <taxon>Anguilla</taxon>
    </lineage>
</organism>
<name>A0A0E9P831_ANGAN</name>
<accession>A0A0E9P831</accession>
<dbReference type="EMBL" id="GBXM01107801">
    <property type="protein sequence ID" value="JAH00776.1"/>
    <property type="molecule type" value="Transcribed_RNA"/>
</dbReference>
<dbReference type="AlphaFoldDB" id="A0A0E9P831"/>